<feature type="compositionally biased region" description="Basic and acidic residues" evidence="1">
    <location>
        <begin position="144"/>
        <end position="168"/>
    </location>
</feature>
<accession>A0A918XCT7</accession>
<feature type="compositionally biased region" description="Low complexity" evidence="1">
    <location>
        <begin position="175"/>
        <end position="223"/>
    </location>
</feature>
<evidence type="ECO:0000313" key="2">
    <source>
        <dbReference type="EMBL" id="GHD25045.1"/>
    </source>
</evidence>
<evidence type="ECO:0000313" key="3">
    <source>
        <dbReference type="Proteomes" id="UP000654947"/>
    </source>
</evidence>
<organism evidence="2 3">
    <name type="scientific">Nocardiopsis kunsanensis</name>
    <dbReference type="NCBI Taxonomy" id="141693"/>
    <lineage>
        <taxon>Bacteria</taxon>
        <taxon>Bacillati</taxon>
        <taxon>Actinomycetota</taxon>
        <taxon>Actinomycetes</taxon>
        <taxon>Streptosporangiales</taxon>
        <taxon>Nocardiopsidaceae</taxon>
        <taxon>Nocardiopsis</taxon>
    </lineage>
</organism>
<name>A0A918XCT7_9ACTN</name>
<dbReference type="Proteomes" id="UP000654947">
    <property type="component" value="Unassembled WGS sequence"/>
</dbReference>
<keyword evidence="3" id="KW-1185">Reference proteome</keyword>
<dbReference type="RefSeq" id="WP_193517886.1">
    <property type="nucleotide sequence ID" value="NZ_BMXL01000009.1"/>
</dbReference>
<sequence length="273" mass="26846">MIGRHGTPGAPRVGAVVLSGPIRRVLVLGGLLLVALAAVWLAAAPVQAEERPAPGTGVLADVGQDLQQGAALETGGLHEPLTDTVAGAGGHAIRAVVRETSDHLPVDTGTPEPTGIGEATQRVHDDVYTAVENLPGGHRGTGPVREDAPAPEGETARDGGEGVPRPHEAAPSGSPPQVEEAVSAPEPAPAEAVAGPVDESPDTGDTAPATGSGSGAGALSSPAVPTALTHGVAPGYLSAPGAPAPAPGEIQAARHVLRSVPAAPEDETAFSPD</sequence>
<dbReference type="EMBL" id="BMXL01000009">
    <property type="protein sequence ID" value="GHD25045.1"/>
    <property type="molecule type" value="Genomic_DNA"/>
</dbReference>
<evidence type="ECO:0000256" key="1">
    <source>
        <dbReference type="SAM" id="MobiDB-lite"/>
    </source>
</evidence>
<feature type="region of interest" description="Disordered" evidence="1">
    <location>
        <begin position="132"/>
        <end position="250"/>
    </location>
</feature>
<reference evidence="2 3" key="1">
    <citation type="journal article" date="2014" name="Int. J. Syst. Evol. Microbiol.">
        <title>Complete genome sequence of Corynebacterium casei LMG S-19264T (=DSM 44701T), isolated from a smear-ripened cheese.</title>
        <authorList>
            <consortium name="US DOE Joint Genome Institute (JGI-PGF)"/>
            <person name="Walter F."/>
            <person name="Albersmeier A."/>
            <person name="Kalinowski J."/>
            <person name="Ruckert C."/>
        </authorList>
    </citation>
    <scope>NUCLEOTIDE SEQUENCE [LARGE SCALE GENOMIC DNA]</scope>
    <source>
        <strain evidence="2 3">KCTC 19473</strain>
    </source>
</reference>
<comment type="caution">
    <text evidence="2">The sequence shown here is derived from an EMBL/GenBank/DDBJ whole genome shotgun (WGS) entry which is preliminary data.</text>
</comment>
<dbReference type="AlphaFoldDB" id="A0A918XCT7"/>
<proteinExistence type="predicted"/>
<feature type="compositionally biased region" description="Low complexity" evidence="1">
    <location>
        <begin position="233"/>
        <end position="250"/>
    </location>
</feature>
<protein>
    <submittedName>
        <fullName evidence="2">Uncharacterized protein</fullName>
    </submittedName>
</protein>
<gene>
    <name evidence="2" type="ORF">GCM10007147_21880</name>
</gene>
<feature type="region of interest" description="Disordered" evidence="1">
    <location>
        <begin position="99"/>
        <end position="119"/>
    </location>
</feature>